<evidence type="ECO:0000256" key="1">
    <source>
        <dbReference type="ARBA" id="ARBA00002290"/>
    </source>
</evidence>
<evidence type="ECO:0000256" key="10">
    <source>
        <dbReference type="ARBA" id="ARBA00030019"/>
    </source>
</evidence>
<organism evidence="15 16">
    <name type="scientific">Allofournierella massiliensis</name>
    <dbReference type="NCBI Taxonomy" id="1650663"/>
    <lineage>
        <taxon>Bacteria</taxon>
        <taxon>Bacillati</taxon>
        <taxon>Bacillota</taxon>
        <taxon>Clostridia</taxon>
        <taxon>Eubacteriales</taxon>
        <taxon>Oscillospiraceae</taxon>
        <taxon>Allofournierella</taxon>
    </lineage>
</organism>
<keyword evidence="9" id="KW-0143">Chaperone</keyword>
<dbReference type="Pfam" id="PF00012">
    <property type="entry name" value="HSP70"/>
    <property type="match status" value="1"/>
</dbReference>
<comment type="function">
    <text evidence="1">Acts as a chaperone.</text>
</comment>
<dbReference type="InterPro" id="IPR029047">
    <property type="entry name" value="HSP70_peptide-bd_sf"/>
</dbReference>
<dbReference type="InterPro" id="IPR018181">
    <property type="entry name" value="Heat_shock_70_CS"/>
</dbReference>
<evidence type="ECO:0000256" key="14">
    <source>
        <dbReference type="SAM" id="MobiDB-lite"/>
    </source>
</evidence>
<dbReference type="SUPFAM" id="SSF53067">
    <property type="entry name" value="Actin-like ATPase domain"/>
    <property type="match status" value="2"/>
</dbReference>
<evidence type="ECO:0000256" key="5">
    <source>
        <dbReference type="ARBA" id="ARBA00022553"/>
    </source>
</evidence>
<evidence type="ECO:0000313" key="15">
    <source>
        <dbReference type="EMBL" id="TCL53468.1"/>
    </source>
</evidence>
<keyword evidence="7 13" id="KW-0067">ATP-binding</keyword>
<keyword evidence="5" id="KW-0597">Phosphoprotein</keyword>
<feature type="compositionally biased region" description="Acidic residues" evidence="14">
    <location>
        <begin position="569"/>
        <end position="585"/>
    </location>
</feature>
<comment type="similarity">
    <text evidence="2 13">Belongs to the heat shock protein 70 family.</text>
</comment>
<accession>A0A4R1QIP4</accession>
<dbReference type="PROSITE" id="PS00329">
    <property type="entry name" value="HSP70_2"/>
    <property type="match status" value="1"/>
</dbReference>
<dbReference type="Gene3D" id="3.30.420.40">
    <property type="match status" value="2"/>
</dbReference>
<evidence type="ECO:0000313" key="16">
    <source>
        <dbReference type="Proteomes" id="UP000295184"/>
    </source>
</evidence>
<dbReference type="AlphaFoldDB" id="A0A4R1QIP4"/>
<dbReference type="Gene3D" id="3.90.640.10">
    <property type="entry name" value="Actin, Chain A, domain 4"/>
    <property type="match status" value="1"/>
</dbReference>
<evidence type="ECO:0000256" key="6">
    <source>
        <dbReference type="ARBA" id="ARBA00022741"/>
    </source>
</evidence>
<name>A0A4R1QIP4_9FIRM</name>
<evidence type="ECO:0000256" key="11">
    <source>
        <dbReference type="ARBA" id="ARBA00030945"/>
    </source>
</evidence>
<dbReference type="PRINTS" id="PR00301">
    <property type="entry name" value="HEATSHOCK70"/>
</dbReference>
<comment type="caution">
    <text evidence="15">The sequence shown here is derived from an EMBL/GenBank/DDBJ whole genome shotgun (WGS) entry which is preliminary data.</text>
</comment>
<evidence type="ECO:0000256" key="3">
    <source>
        <dbReference type="ARBA" id="ARBA00014415"/>
    </source>
</evidence>
<dbReference type="InterPro" id="IPR043129">
    <property type="entry name" value="ATPase_NBD"/>
</dbReference>
<dbReference type="PANTHER" id="PTHR19375">
    <property type="entry name" value="HEAT SHOCK PROTEIN 70KDA"/>
    <property type="match status" value="1"/>
</dbReference>
<dbReference type="SUPFAM" id="SSF100920">
    <property type="entry name" value="Heat shock protein 70kD (HSP70), peptide-binding domain"/>
    <property type="match status" value="1"/>
</dbReference>
<proteinExistence type="inferred from homology"/>
<dbReference type="EMBL" id="SLUM01000033">
    <property type="protein sequence ID" value="TCL53468.1"/>
    <property type="molecule type" value="Genomic_DNA"/>
</dbReference>
<evidence type="ECO:0000256" key="4">
    <source>
        <dbReference type="ARBA" id="ARBA00017249"/>
    </source>
</evidence>
<evidence type="ECO:0000256" key="7">
    <source>
        <dbReference type="ARBA" id="ARBA00022840"/>
    </source>
</evidence>
<evidence type="ECO:0000256" key="12">
    <source>
        <dbReference type="ARBA" id="ARBA00033103"/>
    </source>
</evidence>
<keyword evidence="8" id="KW-0346">Stress response</keyword>
<dbReference type="FunFam" id="3.30.420.40:FF:000071">
    <property type="entry name" value="Molecular chaperone DnaK"/>
    <property type="match status" value="1"/>
</dbReference>
<evidence type="ECO:0000256" key="13">
    <source>
        <dbReference type="RuleBase" id="RU003322"/>
    </source>
</evidence>
<keyword evidence="6 13" id="KW-0547">Nucleotide-binding</keyword>
<dbReference type="Gene3D" id="2.60.34.10">
    <property type="entry name" value="Substrate Binding Domain Of DNAk, Chain A, domain 1"/>
    <property type="match status" value="1"/>
</dbReference>
<dbReference type="STRING" id="1650663.GCA_001486665_03535"/>
<feature type="region of interest" description="Disordered" evidence="14">
    <location>
        <begin position="566"/>
        <end position="585"/>
    </location>
</feature>
<dbReference type="PROSITE" id="PS00297">
    <property type="entry name" value="HSP70_1"/>
    <property type="match status" value="1"/>
</dbReference>
<evidence type="ECO:0000256" key="2">
    <source>
        <dbReference type="ARBA" id="ARBA00007381"/>
    </source>
</evidence>
<dbReference type="Proteomes" id="UP000295184">
    <property type="component" value="Unassembled WGS sequence"/>
</dbReference>
<evidence type="ECO:0000256" key="9">
    <source>
        <dbReference type="ARBA" id="ARBA00023186"/>
    </source>
</evidence>
<sequence>MAILGIDLGTTNSLAAVWKDGRSQLIPNAYGETLTPSAVSIDEDGTVLVGAPARERLVSHPERSATAFKRSMGTDRVFTLAGREYSPEELSALVLRQLKQDAEAFLGEPVTEAVVSVPAYFNHAQRAATKRAGQLAGLTVDRLINEPSAAALACYDPEKGDAAFLVYDFGGGTLDVSVVDCFENVVNILAVSGDNALGGNDFDAAIAHMYCQKNGIDYQALQPRQRAILLRQAEQCKQTLTQAPVAMMVLELDGLKGSMALTGQMLIQQAQTLFSRMRTPLLRALKDSGLSPSELQAVVPVGGSCKMPVVRQYLNHLLGQKLANPGSPDTVVALGAGMYAAMKERRTEVKELVLTDICPFTLGVGVYNPADEDNLLMSPIIERNSALPTSKVERYYTTSEGQTRLRIQVFQGEEMYCRENQKLGELDLPVPAAPAGKEGADVRFTYDINGILEVEATSLTTGRTISTVLVGQGSGLTEEQARRRLKELEGLKIHPRDQQENRLLLAKGERLWQEALGEERQIIGQAVQLFGEALASQENGRILRARARIKDLLDRLEAGLSLEGLDFSGFDDPDDEPDEDEDETL</sequence>
<protein>
    <recommendedName>
        <fullName evidence="3">Chaperone protein DnaK</fullName>
    </recommendedName>
    <alternativeName>
        <fullName evidence="4">Chaperone protein dnaK</fullName>
    </alternativeName>
    <alternativeName>
        <fullName evidence="12">HSP70</fullName>
    </alternativeName>
    <alternativeName>
        <fullName evidence="11">Heat shock 70 kDa protein</fullName>
    </alternativeName>
    <alternativeName>
        <fullName evidence="10">Heat shock protein 70</fullName>
    </alternativeName>
</protein>
<reference evidence="15 16" key="1">
    <citation type="submission" date="2019-03" db="EMBL/GenBank/DDBJ databases">
        <title>Genomic Encyclopedia of Type Strains, Phase IV (KMG-IV): sequencing the most valuable type-strain genomes for metagenomic binning, comparative biology and taxonomic classification.</title>
        <authorList>
            <person name="Goeker M."/>
        </authorList>
    </citation>
    <scope>NUCLEOTIDE SEQUENCE [LARGE SCALE GENOMIC DNA]</scope>
    <source>
        <strain evidence="15 16">DSM 100451</strain>
    </source>
</reference>
<dbReference type="GO" id="GO:0140662">
    <property type="term" value="F:ATP-dependent protein folding chaperone"/>
    <property type="evidence" value="ECO:0007669"/>
    <property type="project" value="InterPro"/>
</dbReference>
<dbReference type="InterPro" id="IPR013126">
    <property type="entry name" value="Hsp_70_fam"/>
</dbReference>
<gene>
    <name evidence="15" type="ORF">EDD77_1339</name>
</gene>
<dbReference type="GO" id="GO:0005524">
    <property type="term" value="F:ATP binding"/>
    <property type="evidence" value="ECO:0007669"/>
    <property type="project" value="UniProtKB-KW"/>
</dbReference>
<evidence type="ECO:0000256" key="8">
    <source>
        <dbReference type="ARBA" id="ARBA00023016"/>
    </source>
</evidence>